<feature type="chain" id="PRO_5043479271" description="Lipoprotein" evidence="2">
    <location>
        <begin position="26"/>
        <end position="751"/>
    </location>
</feature>
<proteinExistence type="predicted"/>
<gene>
    <name evidence="3" type="ORF">MCAL160_0040</name>
</gene>
<reference evidence="3" key="4">
    <citation type="submission" date="2024-06" db="EMBL/GenBank/DDBJ databases">
        <authorList>
            <consortium name="Mycoplasma californicum genome sequencing consortium"/>
            <person name="Hata E."/>
            <person name="Tanaka K."/>
            <person name="Tamamura Y."/>
        </authorList>
    </citation>
    <scope>NUCLEOTIDE SEQUENCE</scope>
    <source>
        <strain evidence="3">HAZ160_1</strain>
    </source>
</reference>
<feature type="compositionally biased region" description="Basic and acidic residues" evidence="1">
    <location>
        <begin position="572"/>
        <end position="582"/>
    </location>
</feature>
<keyword evidence="2" id="KW-0732">Signal</keyword>
<reference evidence="3" key="3">
    <citation type="journal article" date="2019" name="Vet. Microbiol.">
        <title>Mutations associated with change of susceptibility to lincosamides and/or macrolides in field and laboratory-derived Mycoplasma californicum strains in Japan, and development of a rapid detection method for these mutations.</title>
        <authorList>
            <person name="Hata E."/>
            <person name="Nagai K."/>
            <person name="Murakami K."/>
        </authorList>
    </citation>
    <scope>NUCLEOTIDE SEQUENCE</scope>
    <source>
        <strain evidence="3">HAZ160_1</strain>
    </source>
</reference>
<accession>A0AAT9F7C5</accession>
<protein>
    <recommendedName>
        <fullName evidence="4">Lipoprotein</fullName>
    </recommendedName>
</protein>
<feature type="compositionally biased region" description="Pro residues" evidence="1">
    <location>
        <begin position="121"/>
        <end position="132"/>
    </location>
</feature>
<evidence type="ECO:0008006" key="4">
    <source>
        <dbReference type="Google" id="ProtNLM"/>
    </source>
</evidence>
<sequence length="751" mass="83957">MKKRKLSFLSLALTSVASIPLTVIACKNKEINYENIISLSAKDGSLTKDVKDVNSSDIQVTSSDKNYTAEIKNVALVNNKPGTVLVALDIKDKSGNVVLADMQKTVEGFKTTSDLSEKPKVIPPSEPEPNNPASPDADKNPETKPQNPSDSPDKFTGSDNSTSDSADVSKLRSKELYDYLKSGKKLFTFDGKQENINKLQSISKQKNNRVKIKHEYDGNTKKYTGKINVVFSNDNSQTGLTLNKDVEKIAFTNRVDKNEITLAAGSIKEGGKVNSNQYGLEVIVKEKDGIYLSFRLVNNDKTVSPDLFEELIYKFKSSEENNAPDKNSNQAQQDTPTPNNGNAGGKTEKVESAPTEKYKNEHLFQVATEKKGQIFQFSGKKADFENLIKAAKNTSNPMLKIENSRGKIKISFSWGQLKKESHGLTLIEELSNDNNVLTHTEQKRTIAPGNDDKKLGIFIEYNEGEKKILLVYKLVKENNEGFSDKFQQQISMPLEEVLPAPNLKDDKNISNLTRKENRNDNALPEPEKANPKSDEAQSENIAKNNKLDNQKDQDSEMKTNQNSGNSEMNNTKGEENHQEKPNNSDGSIPKNQSDKKIMDGDDTTSKQENRLNVDYLEPEIKQQADENTFLIIGDGVTYKQLKEQLRNGDHLFIIEPKNGNSVATGKNKTKSKRINNIKLPDKLKTIFEKHKYKGLIYSASETANKPNRNKQFFDTEFNDTEKTITLKFKTPLKTPAGTLSEVITTTIKFTS</sequence>
<reference evidence="3" key="1">
    <citation type="journal article" date="2014" name="Appl. Environ. Microbiol.">
        <title>Molecular Epidemiology of Cases of Mycoplasma californicum Infection in Japan.</title>
        <authorList>
            <person name="Hata E."/>
            <person name="Suzuki K."/>
            <person name="Hanyu H."/>
            <person name="Itoh M."/>
            <person name="Higuchi H."/>
            <person name="Kobayashi H."/>
        </authorList>
    </citation>
    <scope>NUCLEOTIDE SEQUENCE</scope>
    <source>
        <strain evidence="3">HAZ160_1</strain>
    </source>
</reference>
<feature type="compositionally biased region" description="Polar residues" evidence="1">
    <location>
        <begin position="320"/>
        <end position="341"/>
    </location>
</feature>
<feature type="compositionally biased region" description="Polar residues" evidence="1">
    <location>
        <begin position="157"/>
        <end position="166"/>
    </location>
</feature>
<feature type="region of interest" description="Disordered" evidence="1">
    <location>
        <begin position="319"/>
        <end position="357"/>
    </location>
</feature>
<feature type="region of interest" description="Disordered" evidence="1">
    <location>
        <begin position="497"/>
        <end position="610"/>
    </location>
</feature>
<dbReference type="PROSITE" id="PS51257">
    <property type="entry name" value="PROKAR_LIPOPROTEIN"/>
    <property type="match status" value="1"/>
</dbReference>
<dbReference type="AlphaFoldDB" id="A0AAT9F7C5"/>
<feature type="compositionally biased region" description="Basic and acidic residues" evidence="1">
    <location>
        <begin position="503"/>
        <end position="535"/>
    </location>
</feature>
<feature type="region of interest" description="Disordered" evidence="1">
    <location>
        <begin position="110"/>
        <end position="169"/>
    </location>
</feature>
<evidence type="ECO:0000313" key="3">
    <source>
        <dbReference type="EMBL" id="BAP00798.1"/>
    </source>
</evidence>
<feature type="compositionally biased region" description="Basic and acidic residues" evidence="1">
    <location>
        <begin position="346"/>
        <end position="357"/>
    </location>
</feature>
<feature type="compositionally biased region" description="Basic and acidic residues" evidence="1">
    <location>
        <begin position="545"/>
        <end position="557"/>
    </location>
</feature>
<dbReference type="EMBL" id="AP013353">
    <property type="protein sequence ID" value="BAP00798.1"/>
    <property type="molecule type" value="Genomic_DNA"/>
</dbReference>
<name>A0AAT9F7C5_9BACT</name>
<organism evidence="3">
    <name type="scientific">Mycoplasmopsis californica HAZ160_1</name>
    <dbReference type="NCBI Taxonomy" id="1397850"/>
    <lineage>
        <taxon>Bacteria</taxon>
        <taxon>Bacillati</taxon>
        <taxon>Mycoplasmatota</taxon>
        <taxon>Mycoplasmoidales</taxon>
        <taxon>Metamycoplasmataceae</taxon>
        <taxon>Mycoplasmopsis</taxon>
    </lineage>
</organism>
<evidence type="ECO:0000256" key="2">
    <source>
        <dbReference type="SAM" id="SignalP"/>
    </source>
</evidence>
<evidence type="ECO:0000256" key="1">
    <source>
        <dbReference type="SAM" id="MobiDB-lite"/>
    </source>
</evidence>
<dbReference type="RefSeq" id="WP_041102804.1">
    <property type="nucleotide sequence ID" value="NZ_AP013353.1"/>
</dbReference>
<feature type="compositionally biased region" description="Basic and acidic residues" evidence="1">
    <location>
        <begin position="592"/>
        <end position="610"/>
    </location>
</feature>
<feature type="signal peptide" evidence="2">
    <location>
        <begin position="1"/>
        <end position="25"/>
    </location>
</feature>
<reference evidence="3" key="2">
    <citation type="journal article" date="2014" name="Genome Announc.">
        <title>Complete Genome Sequence of Mycoplasma californicum Strain HAZ160_1 from Bovine Mastitic Milk in Japan.</title>
        <authorList>
            <person name="Hata E."/>
            <person name="Murakami K."/>
        </authorList>
    </citation>
    <scope>NUCLEOTIDE SEQUENCE</scope>
    <source>
        <strain evidence="3">HAZ160_1</strain>
    </source>
</reference>
<dbReference type="KEGG" id="mcm:MCAL160_0040"/>
<feature type="compositionally biased region" description="Polar residues" evidence="1">
    <location>
        <begin position="558"/>
        <end position="571"/>
    </location>
</feature>